<dbReference type="Proteomes" id="UP000694920">
    <property type="component" value="Unplaced"/>
</dbReference>
<dbReference type="NCBIfam" id="TIGR01198">
    <property type="entry name" value="pgl"/>
    <property type="match status" value="1"/>
</dbReference>
<evidence type="ECO:0000256" key="2">
    <source>
        <dbReference type="ARBA" id="ARBA00004961"/>
    </source>
</evidence>
<dbReference type="AlphaFoldDB" id="A0AAJ7BHB7"/>
<comment type="pathway">
    <text evidence="2 6">Carbohydrate degradation; pentose phosphate pathway; D-ribulose 5-phosphate from D-glucose 6-phosphate (oxidative stage): step 2/3.</text>
</comment>
<reference evidence="9" key="1">
    <citation type="submission" date="2025-08" db="UniProtKB">
        <authorList>
            <consortium name="RefSeq"/>
        </authorList>
    </citation>
    <scope>IDENTIFICATION</scope>
</reference>
<dbReference type="FunFam" id="3.40.50.1360:FF:000005">
    <property type="entry name" value="6-phosphogluconolactonase"/>
    <property type="match status" value="1"/>
</dbReference>
<dbReference type="SUPFAM" id="SSF100950">
    <property type="entry name" value="NagB/RpiA/CoA transferase-like"/>
    <property type="match status" value="1"/>
</dbReference>
<dbReference type="InterPro" id="IPR006148">
    <property type="entry name" value="Glc/Gal-6P_isomerase"/>
</dbReference>
<evidence type="ECO:0000313" key="9">
    <source>
        <dbReference type="RefSeq" id="XP_015586040.1"/>
    </source>
</evidence>
<evidence type="ECO:0000256" key="5">
    <source>
        <dbReference type="ARBA" id="ARBA00022801"/>
    </source>
</evidence>
<sequence>MAKIIIETDVPAVVKKLSAIIEEKANEVLATQEIFKIGLSGGSLVGFLAEGLPGISTDWSKWKFFFCDERVVPYDNNESTFGAYKANLIEKIPITEDQFIKIDPYLSAEDAAKDYIKKMSVFFPPDSLPKFDVLLLGMGPDGHTCSLFPDHRLLEEMSVWVSPINDSPKPPPSRITLTFPVINNASTCIFAITGSSKADMIKRILKDKEGLPAGRVQPTNGSLYWILDRGAAKYVNSN</sequence>
<comment type="catalytic activity">
    <reaction evidence="1 6">
        <text>6-phospho-D-glucono-1,5-lactone + H2O = 6-phospho-D-gluconate + H(+)</text>
        <dbReference type="Rhea" id="RHEA:12556"/>
        <dbReference type="ChEBI" id="CHEBI:15377"/>
        <dbReference type="ChEBI" id="CHEBI:15378"/>
        <dbReference type="ChEBI" id="CHEBI:57955"/>
        <dbReference type="ChEBI" id="CHEBI:58759"/>
        <dbReference type="EC" id="3.1.1.31"/>
    </reaction>
</comment>
<keyword evidence="5 6" id="KW-0378">Hydrolase</keyword>
<dbReference type="GO" id="GO:0017057">
    <property type="term" value="F:6-phosphogluconolactonase activity"/>
    <property type="evidence" value="ECO:0007669"/>
    <property type="project" value="UniProtKB-UniRule"/>
</dbReference>
<evidence type="ECO:0000256" key="1">
    <source>
        <dbReference type="ARBA" id="ARBA00000832"/>
    </source>
</evidence>
<dbReference type="GO" id="GO:0006098">
    <property type="term" value="P:pentose-phosphate shunt"/>
    <property type="evidence" value="ECO:0007669"/>
    <property type="project" value="InterPro"/>
</dbReference>
<dbReference type="InterPro" id="IPR039104">
    <property type="entry name" value="6PGL"/>
</dbReference>
<feature type="domain" description="Glucosamine/galactosamine-6-phosphate isomerase" evidence="7">
    <location>
        <begin position="12"/>
        <end position="225"/>
    </location>
</feature>
<dbReference type="EC" id="3.1.1.31" evidence="4 6"/>
<dbReference type="PANTHER" id="PTHR11054:SF0">
    <property type="entry name" value="6-PHOSPHOGLUCONOLACTONASE"/>
    <property type="match status" value="1"/>
</dbReference>
<comment type="function">
    <text evidence="6">Hydrolysis of 6-phosphogluconolactone to 6-phosphogluconate.</text>
</comment>
<dbReference type="RefSeq" id="XP_015586040.1">
    <property type="nucleotide sequence ID" value="XM_015730554.2"/>
</dbReference>
<evidence type="ECO:0000256" key="4">
    <source>
        <dbReference type="ARBA" id="ARBA00013198"/>
    </source>
</evidence>
<dbReference type="GeneID" id="107263390"/>
<keyword evidence="8" id="KW-1185">Reference proteome</keyword>
<dbReference type="InterPro" id="IPR037171">
    <property type="entry name" value="NagB/RpiA_transferase-like"/>
</dbReference>
<evidence type="ECO:0000313" key="8">
    <source>
        <dbReference type="Proteomes" id="UP000694920"/>
    </source>
</evidence>
<evidence type="ECO:0000256" key="3">
    <source>
        <dbReference type="ARBA" id="ARBA00010662"/>
    </source>
</evidence>
<organism evidence="8 9">
    <name type="scientific">Cephus cinctus</name>
    <name type="common">Wheat stem sawfly</name>
    <dbReference type="NCBI Taxonomy" id="211228"/>
    <lineage>
        <taxon>Eukaryota</taxon>
        <taxon>Metazoa</taxon>
        <taxon>Ecdysozoa</taxon>
        <taxon>Arthropoda</taxon>
        <taxon>Hexapoda</taxon>
        <taxon>Insecta</taxon>
        <taxon>Pterygota</taxon>
        <taxon>Neoptera</taxon>
        <taxon>Endopterygota</taxon>
        <taxon>Hymenoptera</taxon>
        <taxon>Cephoidea</taxon>
        <taxon>Cephidae</taxon>
        <taxon>Cephus</taxon>
    </lineage>
</organism>
<dbReference type="GO" id="GO:0005975">
    <property type="term" value="P:carbohydrate metabolic process"/>
    <property type="evidence" value="ECO:0007669"/>
    <property type="project" value="UniProtKB-UniRule"/>
</dbReference>
<comment type="similarity">
    <text evidence="3 6">Belongs to the glucosamine/galactosamine-6-phosphate isomerase family. 6-phosphogluconolactonase subfamily.</text>
</comment>
<proteinExistence type="inferred from homology"/>
<dbReference type="InterPro" id="IPR005900">
    <property type="entry name" value="6-phosphogluconolactonase_DevB"/>
</dbReference>
<dbReference type="CDD" id="cd01400">
    <property type="entry name" value="6PGL"/>
    <property type="match status" value="1"/>
</dbReference>
<dbReference type="CTD" id="25796"/>
<evidence type="ECO:0000256" key="6">
    <source>
        <dbReference type="RuleBase" id="RU365095"/>
    </source>
</evidence>
<dbReference type="Gene3D" id="3.40.50.1360">
    <property type="match status" value="1"/>
</dbReference>
<name>A0AAJ7BHB7_CEPCN</name>
<accession>A0AAJ7BHB7</accession>
<gene>
    <name evidence="9" type="primary">LOC107263390</name>
</gene>
<dbReference type="KEGG" id="ccin:107263390"/>
<dbReference type="Pfam" id="PF01182">
    <property type="entry name" value="Glucosamine_iso"/>
    <property type="match status" value="1"/>
</dbReference>
<protein>
    <recommendedName>
        <fullName evidence="4 6">6-phosphogluconolactonase</fullName>
        <shortName evidence="6">6PGL</shortName>
        <ecNumber evidence="4 6">3.1.1.31</ecNumber>
    </recommendedName>
</protein>
<dbReference type="PANTHER" id="PTHR11054">
    <property type="entry name" value="6-PHOSPHOGLUCONOLACTONASE"/>
    <property type="match status" value="1"/>
</dbReference>
<evidence type="ECO:0000259" key="7">
    <source>
        <dbReference type="Pfam" id="PF01182"/>
    </source>
</evidence>